<evidence type="ECO:0000313" key="1">
    <source>
        <dbReference type="EMBL" id="CEK66102.1"/>
    </source>
</evidence>
<sequence>QTGMYRYCEPGDGPEALKDKLEELFDYVSGGQRVLFEVTLLHEDNKLLLTQSQSGTFEGTISLVENV</sequence>
<organism evidence="1">
    <name type="scientific">Arion vulgaris</name>
    <dbReference type="NCBI Taxonomy" id="1028688"/>
    <lineage>
        <taxon>Eukaryota</taxon>
        <taxon>Metazoa</taxon>
        <taxon>Spiralia</taxon>
        <taxon>Lophotrochozoa</taxon>
        <taxon>Mollusca</taxon>
        <taxon>Gastropoda</taxon>
        <taxon>Heterobranchia</taxon>
        <taxon>Euthyneura</taxon>
        <taxon>Panpulmonata</taxon>
        <taxon>Eupulmonata</taxon>
        <taxon>Stylommatophora</taxon>
        <taxon>Helicina</taxon>
        <taxon>Arionoidea</taxon>
        <taxon>Arionidae</taxon>
        <taxon>Arion</taxon>
    </lineage>
</organism>
<feature type="non-terminal residue" evidence="1">
    <location>
        <position position="1"/>
    </location>
</feature>
<reference evidence="1" key="1">
    <citation type="submission" date="2014-12" db="EMBL/GenBank/DDBJ databases">
        <title>Insight into the proteome of Arion vulgaris.</title>
        <authorList>
            <person name="Aradska J."/>
            <person name="Bulat T."/>
            <person name="Smidak R."/>
            <person name="Sarate P."/>
            <person name="Gangsoo J."/>
            <person name="Sialana F."/>
            <person name="Bilban M."/>
            <person name="Lubec G."/>
        </authorList>
    </citation>
    <scope>NUCLEOTIDE SEQUENCE</scope>
    <source>
        <tissue evidence="1">Skin</tissue>
    </source>
</reference>
<protein>
    <submittedName>
        <fullName evidence="1">Uncharacterized protein</fullName>
    </submittedName>
</protein>
<dbReference type="AlphaFoldDB" id="A0A0B6ZCD6"/>
<proteinExistence type="predicted"/>
<feature type="non-terminal residue" evidence="1">
    <location>
        <position position="67"/>
    </location>
</feature>
<name>A0A0B6ZCD6_9EUPU</name>
<gene>
    <name evidence="1" type="primary">ORF57315</name>
</gene>
<accession>A0A0B6ZCD6</accession>
<dbReference type="EMBL" id="HACG01019237">
    <property type="protein sequence ID" value="CEK66102.1"/>
    <property type="molecule type" value="Transcribed_RNA"/>
</dbReference>